<evidence type="ECO:0000313" key="8">
    <source>
        <dbReference type="Proteomes" id="UP000283709"/>
    </source>
</evidence>
<dbReference type="InterPro" id="IPR036318">
    <property type="entry name" value="FAD-bd_PCMH-like_sf"/>
</dbReference>
<dbReference type="PANTHER" id="PTHR43716:SF2">
    <property type="entry name" value="BLL6224 PROTEIN"/>
    <property type="match status" value="1"/>
</dbReference>
<evidence type="ECO:0000256" key="3">
    <source>
        <dbReference type="ARBA" id="ARBA00022630"/>
    </source>
</evidence>
<comment type="caution">
    <text evidence="7">The sequence shown here is derived from an EMBL/GenBank/DDBJ whole genome shotgun (WGS) entry which is preliminary data.</text>
</comment>
<dbReference type="InterPro" id="IPR016171">
    <property type="entry name" value="Vanillyl_alc_oxidase_C-sub2"/>
</dbReference>
<dbReference type="Pfam" id="PF02913">
    <property type="entry name" value="FAD-oxidase_C"/>
    <property type="match status" value="1"/>
</dbReference>
<organism evidence="7 8">
    <name type="scientific">Paraburkholderia fungorum</name>
    <dbReference type="NCBI Taxonomy" id="134537"/>
    <lineage>
        <taxon>Bacteria</taxon>
        <taxon>Pseudomonadati</taxon>
        <taxon>Pseudomonadota</taxon>
        <taxon>Betaproteobacteria</taxon>
        <taxon>Burkholderiales</taxon>
        <taxon>Burkholderiaceae</taxon>
        <taxon>Paraburkholderia</taxon>
    </lineage>
</organism>
<keyword evidence="5" id="KW-0560">Oxidoreductase</keyword>
<name>A0A3R7E8Z2_9BURK</name>
<feature type="domain" description="FAD-binding PCMH-type" evidence="6">
    <location>
        <begin position="38"/>
        <end position="219"/>
    </location>
</feature>
<accession>A0A3R7E8Z2</accession>
<dbReference type="Proteomes" id="UP000283709">
    <property type="component" value="Unassembled WGS sequence"/>
</dbReference>
<keyword evidence="4" id="KW-0274">FAD</keyword>
<dbReference type="FunFam" id="3.30.70.2740:FF:000001">
    <property type="entry name" value="D-lactate dehydrogenase mitochondrial"/>
    <property type="match status" value="1"/>
</dbReference>
<dbReference type="SUPFAM" id="SSF55103">
    <property type="entry name" value="FAD-linked oxidases, C-terminal domain"/>
    <property type="match status" value="1"/>
</dbReference>
<protein>
    <submittedName>
        <fullName evidence="7">FAD-dependent oxidoreductase</fullName>
    </submittedName>
</protein>
<reference evidence="7 8" key="1">
    <citation type="submission" date="2016-07" db="EMBL/GenBank/DDBJ databases">
        <title>Genome analysis of Burkholderia fungorum ES3-20.</title>
        <authorList>
            <person name="Xu D."/>
            <person name="Yao R."/>
            <person name="Zheng S."/>
        </authorList>
    </citation>
    <scope>NUCLEOTIDE SEQUENCE [LARGE SCALE GENOMIC DNA]</scope>
    <source>
        <strain evidence="7 8">ES3-20</strain>
    </source>
</reference>
<dbReference type="EMBL" id="MCAS01000008">
    <property type="protein sequence ID" value="RKF48319.1"/>
    <property type="molecule type" value="Genomic_DNA"/>
</dbReference>
<dbReference type="Gene3D" id="3.30.43.10">
    <property type="entry name" value="Uridine Diphospho-n-acetylenolpyruvylglucosamine Reductase, domain 2"/>
    <property type="match status" value="1"/>
</dbReference>
<evidence type="ECO:0000259" key="6">
    <source>
        <dbReference type="PROSITE" id="PS51387"/>
    </source>
</evidence>
<dbReference type="GO" id="GO:0016491">
    <property type="term" value="F:oxidoreductase activity"/>
    <property type="evidence" value="ECO:0007669"/>
    <property type="project" value="UniProtKB-KW"/>
</dbReference>
<dbReference type="FunFam" id="1.10.45.10:FF:000001">
    <property type="entry name" value="D-lactate dehydrogenase mitochondrial"/>
    <property type="match status" value="1"/>
</dbReference>
<comment type="cofactor">
    <cofactor evidence="1">
        <name>FAD</name>
        <dbReference type="ChEBI" id="CHEBI:57692"/>
    </cofactor>
</comment>
<evidence type="ECO:0000313" key="7">
    <source>
        <dbReference type="EMBL" id="RKF48319.1"/>
    </source>
</evidence>
<dbReference type="InterPro" id="IPR016169">
    <property type="entry name" value="FAD-bd_PCMH_sub2"/>
</dbReference>
<dbReference type="Gene3D" id="3.30.70.2740">
    <property type="match status" value="1"/>
</dbReference>
<dbReference type="InterPro" id="IPR016166">
    <property type="entry name" value="FAD-bd_PCMH"/>
</dbReference>
<evidence type="ECO:0000256" key="1">
    <source>
        <dbReference type="ARBA" id="ARBA00001974"/>
    </source>
</evidence>
<gene>
    <name evidence="7" type="ORF">BCY88_21550</name>
</gene>
<dbReference type="AlphaFoldDB" id="A0A3R7E8Z2"/>
<dbReference type="PROSITE" id="PS51387">
    <property type="entry name" value="FAD_PCMH"/>
    <property type="match status" value="1"/>
</dbReference>
<dbReference type="InterPro" id="IPR051264">
    <property type="entry name" value="FAD-oxidored/transferase_4"/>
</dbReference>
<proteinExistence type="inferred from homology"/>
<dbReference type="InterPro" id="IPR006094">
    <property type="entry name" value="Oxid_FAD_bind_N"/>
</dbReference>
<dbReference type="GO" id="GO:0071949">
    <property type="term" value="F:FAD binding"/>
    <property type="evidence" value="ECO:0007669"/>
    <property type="project" value="InterPro"/>
</dbReference>
<dbReference type="InterPro" id="IPR004113">
    <property type="entry name" value="FAD-bd_oxidored_4_C"/>
</dbReference>
<dbReference type="Gene3D" id="1.10.45.10">
    <property type="entry name" value="Vanillyl-alcohol Oxidase, Chain A, domain 4"/>
    <property type="match status" value="1"/>
</dbReference>
<dbReference type="InterPro" id="IPR016164">
    <property type="entry name" value="FAD-linked_Oxase-like_C"/>
</dbReference>
<comment type="similarity">
    <text evidence="2">Belongs to the FAD-binding oxidoreductase/transferase type 4 family.</text>
</comment>
<dbReference type="Gene3D" id="3.30.465.10">
    <property type="match status" value="1"/>
</dbReference>
<dbReference type="InterPro" id="IPR016167">
    <property type="entry name" value="FAD-bd_PCMH_sub1"/>
</dbReference>
<dbReference type="Gene3D" id="3.30.70.2190">
    <property type="match status" value="1"/>
</dbReference>
<dbReference type="PANTHER" id="PTHR43716">
    <property type="entry name" value="D-2-HYDROXYGLUTARATE DEHYDROGENASE, MITOCHONDRIAL"/>
    <property type="match status" value="1"/>
</dbReference>
<keyword evidence="3" id="KW-0285">Flavoprotein</keyword>
<dbReference type="RefSeq" id="WP_259461298.1">
    <property type="nucleotide sequence ID" value="NZ_MCAS01000008.1"/>
</dbReference>
<dbReference type="GO" id="GO:0022904">
    <property type="term" value="P:respiratory electron transport chain"/>
    <property type="evidence" value="ECO:0007669"/>
    <property type="project" value="TreeGrafter"/>
</dbReference>
<dbReference type="Pfam" id="PF01565">
    <property type="entry name" value="FAD_binding_4"/>
    <property type="match status" value="1"/>
</dbReference>
<evidence type="ECO:0000256" key="2">
    <source>
        <dbReference type="ARBA" id="ARBA00008000"/>
    </source>
</evidence>
<dbReference type="SUPFAM" id="SSF56176">
    <property type="entry name" value="FAD-binding/transporter-associated domain-like"/>
    <property type="match status" value="1"/>
</dbReference>
<evidence type="ECO:0000256" key="5">
    <source>
        <dbReference type="ARBA" id="ARBA00023002"/>
    </source>
</evidence>
<sequence>MKNLHTEVLLKLVNIGDMRVLSDTEDMSTYLTDWRGRYRGNAVAVVFPKEISHVSETVRLCNEQGIAVVPQGGNTGLTGGAVGLGDGASIIVNMSRMDQIREVDVVNNSLTAEAGCILSNLREAAEEKGRQFPLLLGSAGSCEVGGLISTNAGGTGVLRYGNMRDLVLGLEVVLPDGRVWNGLKTLRKDNSGYDLKQIFIGAEGTLGIVTAATLKLVPRIRRSGTAMVSLPDVRAAVQLLSLFHERVGNCVESFELMSRGQLEVVLQHPANRQCPMPLEAPWFVMIELGDSKSDFDSEQYLELVLGEAMEKEWVLDAVIANNDAKAQRIWELRHTVSESNIHAGFSVANDTSVPISRLPEFIDTVTQRLEEHIPACRVVHCGHIGDGNIHVVVILDRKFYATEFTRERAAAEANLVVHQVSIDLGGSISAEHGIGMMHVEELERFKPAIDIEMMRAIKRAFDPGNVMNPGKVIRIV</sequence>
<evidence type="ECO:0000256" key="4">
    <source>
        <dbReference type="ARBA" id="ARBA00022827"/>
    </source>
</evidence>